<dbReference type="GO" id="GO:0051607">
    <property type="term" value="P:defense response to virus"/>
    <property type="evidence" value="ECO:0007669"/>
    <property type="project" value="UniProtKB-KW"/>
</dbReference>
<evidence type="ECO:0000256" key="3">
    <source>
        <dbReference type="ARBA" id="ARBA00016118"/>
    </source>
</evidence>
<evidence type="ECO:0000256" key="2">
    <source>
        <dbReference type="ARBA" id="ARBA00006896"/>
    </source>
</evidence>
<dbReference type="Pfam" id="PF03750">
    <property type="entry name" value="Csm2_III-A"/>
    <property type="match status" value="1"/>
</dbReference>
<keyword evidence="5" id="KW-0051">Antiviral defense</keyword>
<evidence type="ECO:0000256" key="1">
    <source>
        <dbReference type="ARBA" id="ARBA00003640"/>
    </source>
</evidence>
<dbReference type="GeneID" id="66579414"/>
<evidence type="ECO:0000313" key="9">
    <source>
        <dbReference type="Proteomes" id="UP000265489"/>
    </source>
</evidence>
<comment type="similarity">
    <text evidence="2">Belongs to the CRISPR-associated Csm2 family.</text>
</comment>
<comment type="function">
    <text evidence="1">This subunit may be involved in monitoring complementarity of crRNA and target RNA.</text>
</comment>
<name>A0A395W7R5_9FIRM</name>
<evidence type="ECO:0000256" key="5">
    <source>
        <dbReference type="ARBA" id="ARBA00023118"/>
    </source>
</evidence>
<dbReference type="EMBL" id="QRYQ01000006">
    <property type="protein sequence ID" value="RGU92339.1"/>
    <property type="molecule type" value="Genomic_DNA"/>
</dbReference>
<dbReference type="InterPro" id="IPR010149">
    <property type="entry name" value="CRISPR-assoc_prot_Csm2_III-A"/>
</dbReference>
<feature type="compositionally biased region" description="Polar residues" evidence="7">
    <location>
        <begin position="16"/>
        <end position="25"/>
    </location>
</feature>
<proteinExistence type="inferred from homology"/>
<dbReference type="NCBIfam" id="TIGR01870">
    <property type="entry name" value="cas_TM1810_Csm2"/>
    <property type="match status" value="1"/>
</dbReference>
<comment type="caution">
    <text evidence="8">The sequence shown here is derived from an EMBL/GenBank/DDBJ whole genome shotgun (WGS) entry which is preliminary data.</text>
</comment>
<evidence type="ECO:0000313" key="8">
    <source>
        <dbReference type="EMBL" id="RGU92339.1"/>
    </source>
</evidence>
<reference evidence="8 9" key="1">
    <citation type="submission" date="2018-08" db="EMBL/GenBank/DDBJ databases">
        <title>A genome reference for cultivated species of the human gut microbiota.</title>
        <authorList>
            <person name="Zou Y."/>
            <person name="Xue W."/>
            <person name="Luo G."/>
        </authorList>
    </citation>
    <scope>NUCLEOTIDE SEQUENCE [LARGE SCALE GENOMIC DNA]</scope>
    <source>
        <strain evidence="8 9">AF15-20</strain>
    </source>
</reference>
<sequence>MAKNKKLAGMSIKKATVNNKPQQSDNNKKASHTLLPERNKVELPKEINYALSDFYEDGSDLFLPKTGYAYQYAEKFKDIPPHQLRKVLDYVKGILVNLRNNDFKTSQKRLFVLLPMTAYNCGRLGKSESAKYDYYYEFMKMHISDRTIRTEEDIQVFDTLFTSIIAYHVQLNKKDDSEE</sequence>
<dbReference type="AlphaFoldDB" id="A0A395W7R5"/>
<evidence type="ECO:0000256" key="7">
    <source>
        <dbReference type="SAM" id="MobiDB-lite"/>
    </source>
</evidence>
<accession>A0A395W7R5</accession>
<protein>
    <recommendedName>
        <fullName evidence="3">CRISPR system Cms protein Csm2</fullName>
    </recommendedName>
    <alternativeName>
        <fullName evidence="6">CRISPR type III A-associated protein Csm2</fullName>
    </alternativeName>
</protein>
<dbReference type="Proteomes" id="UP000265489">
    <property type="component" value="Unassembled WGS sequence"/>
</dbReference>
<organism evidence="8 9">
    <name type="scientific">Holdemanella biformis</name>
    <dbReference type="NCBI Taxonomy" id="1735"/>
    <lineage>
        <taxon>Bacteria</taxon>
        <taxon>Bacillati</taxon>
        <taxon>Bacillota</taxon>
        <taxon>Erysipelotrichia</taxon>
        <taxon>Erysipelotrichales</taxon>
        <taxon>Erysipelotrichaceae</taxon>
        <taxon>Holdemanella</taxon>
    </lineage>
</organism>
<evidence type="ECO:0000256" key="4">
    <source>
        <dbReference type="ARBA" id="ARBA00022884"/>
    </source>
</evidence>
<gene>
    <name evidence="8" type="primary">csm2</name>
    <name evidence="8" type="ORF">DWW32_05000</name>
</gene>
<dbReference type="RefSeq" id="WP_118324985.1">
    <property type="nucleotide sequence ID" value="NZ_CATXNH010000047.1"/>
</dbReference>
<evidence type="ECO:0000256" key="6">
    <source>
        <dbReference type="ARBA" id="ARBA00031723"/>
    </source>
</evidence>
<keyword evidence="4" id="KW-0694">RNA-binding</keyword>
<dbReference type="GO" id="GO:0003723">
    <property type="term" value="F:RNA binding"/>
    <property type="evidence" value="ECO:0007669"/>
    <property type="project" value="UniProtKB-KW"/>
</dbReference>
<feature type="region of interest" description="Disordered" evidence="7">
    <location>
        <begin position="1"/>
        <end position="34"/>
    </location>
</feature>